<dbReference type="Proteomes" id="UP000094626">
    <property type="component" value="Chromosome"/>
</dbReference>
<reference evidence="3" key="2">
    <citation type="submission" date="2016-08" db="EMBL/GenBank/DDBJ databases">
        <authorList>
            <person name="Seilhamer J.J."/>
        </authorList>
    </citation>
    <scope>NUCLEOTIDE SEQUENCE [LARGE SCALE GENOMIC DNA]</scope>
    <source>
        <strain evidence="3">SA1</strain>
    </source>
</reference>
<accession>A0A031JBA7</accession>
<keyword evidence="6" id="KW-1185">Reference proteome</keyword>
<reference evidence="4 5" key="1">
    <citation type="submission" date="2014-03" db="EMBL/GenBank/DDBJ databases">
        <title>Whole genome sequence of Novosphingobium resinovorum KF1.</title>
        <authorList>
            <person name="Gan H.M."/>
            <person name="Gan H.Y."/>
            <person name="Chew T.H."/>
            <person name="Savka M.A."/>
        </authorList>
    </citation>
    <scope>NUCLEOTIDE SEQUENCE [LARGE SCALE GENOMIC DNA]</scope>
    <source>
        <strain evidence="4 5">KF1</strain>
    </source>
</reference>
<dbReference type="Proteomes" id="UP000024329">
    <property type="component" value="Unassembled WGS sequence"/>
</dbReference>
<dbReference type="PANTHER" id="PTHR11941">
    <property type="entry name" value="ENOYL-COA HYDRATASE-RELATED"/>
    <property type="match status" value="1"/>
</dbReference>
<keyword evidence="2" id="KW-0456">Lyase</keyword>
<dbReference type="Gene3D" id="3.90.226.10">
    <property type="entry name" value="2-enoyl-CoA Hydratase, Chain A, domain 1"/>
    <property type="match status" value="1"/>
</dbReference>
<dbReference type="EMBL" id="JFYZ01000066">
    <property type="protein sequence ID" value="EZP70476.1"/>
    <property type="molecule type" value="Genomic_DNA"/>
</dbReference>
<dbReference type="GO" id="GO:0016853">
    <property type="term" value="F:isomerase activity"/>
    <property type="evidence" value="ECO:0007669"/>
    <property type="project" value="UniProtKB-KW"/>
</dbReference>
<protein>
    <submittedName>
        <fullName evidence="3">Crotonase</fullName>
    </submittedName>
    <submittedName>
        <fullName evidence="4">Enoyl-CoA hydratase/isomerase</fullName>
    </submittedName>
</protein>
<proteinExistence type="predicted"/>
<dbReference type="EMBL" id="CP017075">
    <property type="protein sequence ID" value="AOR76015.1"/>
    <property type="molecule type" value="Genomic_DNA"/>
</dbReference>
<dbReference type="PATRIC" id="fig|158500.4.peg.5473"/>
<sequence>MTDGTIDGIRLERGNAIDWIVLDRPEAANAFSRGMLARFGTVLRDLKADGAPVIGIRGAGKGFGAGMDLGQYNAEGSPMEDVTRLSGYVDLWRDIWRHPKPVIVAVHGYCIGVAAQMASFADILVVAQDAAITEPTIPIGGGFIAPTWVHQVGGRRAKEFAFLPGNSIDGRTAVEWGWANAAVPAENLIACVEELASRIALVPPGVLAMKKRSINRAMEAAGWDQALSAIAESDAILHLEPEVRRIRAQLATIGLKATVAEFKGHGSQEIFKLHGAGYLP</sequence>
<dbReference type="RefSeq" id="WP_036530488.1">
    <property type="nucleotide sequence ID" value="NZ_CP017075.1"/>
</dbReference>
<evidence type="ECO:0000313" key="6">
    <source>
        <dbReference type="Proteomes" id="UP000094626"/>
    </source>
</evidence>
<gene>
    <name evidence="3" type="ORF">BES08_04040</name>
    <name evidence="4" type="ORF">BV97_05400</name>
</gene>
<evidence type="ECO:0000313" key="3">
    <source>
        <dbReference type="EMBL" id="AOR76015.1"/>
    </source>
</evidence>
<evidence type="ECO:0000313" key="5">
    <source>
        <dbReference type="Proteomes" id="UP000024329"/>
    </source>
</evidence>
<dbReference type="KEGG" id="nre:BES08_04040"/>
<dbReference type="OrthoDB" id="9795613at2"/>
<keyword evidence="4" id="KW-0413">Isomerase</keyword>
<dbReference type="SUPFAM" id="SSF52096">
    <property type="entry name" value="ClpP/crotonase"/>
    <property type="match status" value="1"/>
</dbReference>
<dbReference type="eggNOG" id="COG1024">
    <property type="taxonomic scope" value="Bacteria"/>
</dbReference>
<dbReference type="InterPro" id="IPR029045">
    <property type="entry name" value="ClpP/crotonase-like_dom_sf"/>
</dbReference>
<evidence type="ECO:0000256" key="1">
    <source>
        <dbReference type="ARBA" id="ARBA00023098"/>
    </source>
</evidence>
<evidence type="ECO:0000256" key="2">
    <source>
        <dbReference type="ARBA" id="ARBA00023239"/>
    </source>
</evidence>
<dbReference type="PANTHER" id="PTHR11941:SF169">
    <property type="entry name" value="(7AS)-7A-METHYL-1,5-DIOXO-2,3,5,6,7,7A-HEXAHYDRO-1H-INDENE-CARBOXYL-COA HYDROLASE"/>
    <property type="match status" value="1"/>
</dbReference>
<dbReference type="InterPro" id="IPR001753">
    <property type="entry name" value="Enoyl-CoA_hydra/iso"/>
</dbReference>
<dbReference type="AlphaFoldDB" id="A0A031JBA7"/>
<reference evidence="6" key="3">
    <citation type="journal article" date="2017" name="J. Biotechnol.">
        <title>Complete genome sequence of Novosphingobium resinovorum SA1, a versatile xenobiotic-degrading bacterium capable of utilizing sulfanilic acid.</title>
        <authorList>
            <person name="Hegedus B."/>
            <person name="Kos P.B."/>
            <person name="Balint B."/>
            <person name="Maroti G."/>
            <person name="Gan H.M."/>
            <person name="Perei K."/>
            <person name="Rakhely G."/>
        </authorList>
    </citation>
    <scope>NUCLEOTIDE SEQUENCE [LARGE SCALE GENOMIC DNA]</scope>
    <source>
        <strain evidence="6">SA1</strain>
    </source>
</reference>
<evidence type="ECO:0000313" key="4">
    <source>
        <dbReference type="EMBL" id="EZP70476.1"/>
    </source>
</evidence>
<dbReference type="GO" id="GO:0016829">
    <property type="term" value="F:lyase activity"/>
    <property type="evidence" value="ECO:0007669"/>
    <property type="project" value="UniProtKB-KW"/>
</dbReference>
<organism evidence="4 5">
    <name type="scientific">Novosphingobium resinovorum</name>
    <dbReference type="NCBI Taxonomy" id="158500"/>
    <lineage>
        <taxon>Bacteria</taxon>
        <taxon>Pseudomonadati</taxon>
        <taxon>Pseudomonadota</taxon>
        <taxon>Alphaproteobacteria</taxon>
        <taxon>Sphingomonadales</taxon>
        <taxon>Sphingomonadaceae</taxon>
        <taxon>Novosphingobium</taxon>
    </lineage>
</organism>
<dbReference type="GO" id="GO:0006635">
    <property type="term" value="P:fatty acid beta-oxidation"/>
    <property type="evidence" value="ECO:0007669"/>
    <property type="project" value="TreeGrafter"/>
</dbReference>
<dbReference type="CDD" id="cd06558">
    <property type="entry name" value="crotonase-like"/>
    <property type="match status" value="1"/>
</dbReference>
<name>A0A031JBA7_9SPHN</name>
<keyword evidence="1" id="KW-0443">Lipid metabolism</keyword>
<dbReference type="Pfam" id="PF00378">
    <property type="entry name" value="ECH_1"/>
    <property type="match status" value="1"/>
</dbReference>
<dbReference type="STRING" id="158500.BES08_04040"/>